<dbReference type="PROSITE" id="PS51257">
    <property type="entry name" value="PROKAR_LIPOPROTEIN"/>
    <property type="match status" value="1"/>
</dbReference>
<accession>E1JYV2</accession>
<evidence type="ECO:0000313" key="3">
    <source>
        <dbReference type="Proteomes" id="UP000006250"/>
    </source>
</evidence>
<organism evidence="2 3">
    <name type="scientific">Solidesulfovibrio fructosivorans JJ]</name>
    <dbReference type="NCBI Taxonomy" id="596151"/>
    <lineage>
        <taxon>Bacteria</taxon>
        <taxon>Pseudomonadati</taxon>
        <taxon>Thermodesulfobacteriota</taxon>
        <taxon>Desulfovibrionia</taxon>
        <taxon>Desulfovibrionales</taxon>
        <taxon>Desulfovibrionaceae</taxon>
        <taxon>Solidesulfovibrio</taxon>
    </lineage>
</organism>
<dbReference type="RefSeq" id="WP_005994856.1">
    <property type="nucleotide sequence ID" value="NZ_AECZ01000019.1"/>
</dbReference>
<feature type="signal peptide" evidence="1">
    <location>
        <begin position="1"/>
        <end position="19"/>
    </location>
</feature>
<protein>
    <recommendedName>
        <fullName evidence="4">Lipoprotein</fullName>
    </recommendedName>
</protein>
<proteinExistence type="predicted"/>
<evidence type="ECO:0000313" key="2">
    <source>
        <dbReference type="EMBL" id="EFL50522.1"/>
    </source>
</evidence>
<reference evidence="2 3" key="1">
    <citation type="submission" date="2010-08" db="EMBL/GenBank/DDBJ databases">
        <title>The draft genome of Desulfovibrio fructosovorans JJ.</title>
        <authorList>
            <consortium name="US DOE Joint Genome Institute (JGI-PGF)"/>
            <person name="Lucas S."/>
            <person name="Copeland A."/>
            <person name="Lapidus A."/>
            <person name="Cheng J.-F."/>
            <person name="Bruce D."/>
            <person name="Goodwin L."/>
            <person name="Pitluck S."/>
            <person name="Land M.L."/>
            <person name="Hauser L."/>
            <person name="Chang Y.-J."/>
            <person name="Jeffries C."/>
            <person name="Wall J.D."/>
            <person name="Stahl D.A."/>
            <person name="Arkin A.P."/>
            <person name="Dehal P."/>
            <person name="Stolyar S.M."/>
            <person name="Hazen T.C."/>
            <person name="Woyke T.J."/>
        </authorList>
    </citation>
    <scope>NUCLEOTIDE SEQUENCE [LARGE SCALE GENOMIC DNA]</scope>
    <source>
        <strain evidence="2 3">JJ</strain>
    </source>
</reference>
<evidence type="ECO:0000256" key="1">
    <source>
        <dbReference type="SAM" id="SignalP"/>
    </source>
</evidence>
<feature type="chain" id="PRO_5003148326" description="Lipoprotein" evidence="1">
    <location>
        <begin position="20"/>
        <end position="150"/>
    </location>
</feature>
<sequence length="150" mass="16240" precursor="true">MNPLRLLPIAALAMLPILAGCAPKSSDGMDFAKGFGVDVGFKAVDMCQNVSPEMRIHGVPPKTKKLNVKVLDFDFGTEIFNQDFGFQTTDRGLYIKGAEAMVPKGSLYGPSEMPCPKETPKKMQVKVTALDAQDRELANVAVTRDVKPAP</sequence>
<dbReference type="EMBL" id="AECZ01000019">
    <property type="protein sequence ID" value="EFL50522.1"/>
    <property type="molecule type" value="Genomic_DNA"/>
</dbReference>
<dbReference type="Proteomes" id="UP000006250">
    <property type="component" value="Unassembled WGS sequence"/>
</dbReference>
<dbReference type="AlphaFoldDB" id="E1JYV2"/>
<evidence type="ECO:0008006" key="4">
    <source>
        <dbReference type="Google" id="ProtNLM"/>
    </source>
</evidence>
<name>E1JYV2_SOLFR</name>
<comment type="caution">
    <text evidence="2">The sequence shown here is derived from an EMBL/GenBank/DDBJ whole genome shotgun (WGS) entry which is preliminary data.</text>
</comment>
<gene>
    <name evidence="2" type="ORF">DesfrDRAFT_2801</name>
</gene>
<keyword evidence="1" id="KW-0732">Signal</keyword>
<dbReference type="OrthoDB" id="5458698at2"/>
<keyword evidence="3" id="KW-1185">Reference proteome</keyword>